<evidence type="ECO:0000313" key="1">
    <source>
        <dbReference type="EMBL" id="GHC48264.1"/>
    </source>
</evidence>
<evidence type="ECO:0000313" key="2">
    <source>
        <dbReference type="Proteomes" id="UP000646244"/>
    </source>
</evidence>
<reference evidence="1" key="1">
    <citation type="journal article" date="2014" name="Int. J. Syst. Evol. Microbiol.">
        <title>Complete genome sequence of Corynebacterium casei LMG S-19264T (=DSM 44701T), isolated from a smear-ripened cheese.</title>
        <authorList>
            <consortium name="US DOE Joint Genome Institute (JGI-PGF)"/>
            <person name="Walter F."/>
            <person name="Albersmeier A."/>
            <person name="Kalinowski J."/>
            <person name="Ruckert C."/>
        </authorList>
    </citation>
    <scope>NUCLEOTIDE SEQUENCE</scope>
    <source>
        <strain evidence="1">JCM 4633</strain>
    </source>
</reference>
<organism evidence="1 2">
    <name type="scientific">Streptomyces cinnamoneus</name>
    <name type="common">Streptoverticillium cinnamoneum</name>
    <dbReference type="NCBI Taxonomy" id="53446"/>
    <lineage>
        <taxon>Bacteria</taxon>
        <taxon>Bacillati</taxon>
        <taxon>Actinomycetota</taxon>
        <taxon>Actinomycetes</taxon>
        <taxon>Kitasatosporales</taxon>
        <taxon>Streptomycetaceae</taxon>
        <taxon>Streptomyces</taxon>
        <taxon>Streptomyces cinnamoneus group</taxon>
    </lineage>
</organism>
<dbReference type="AlphaFoldDB" id="A0A918TJ99"/>
<sequence length="185" mass="18988">MHNADVRDAVRSYAADIALALSVHRGVDPALVWPDTEPSGLLDGLATHAAARLATAPAEPSPAALVAAGPEAGPLSGFLGEALGCAVTARYGYAPPGVPGREILADGDLLVIPVDRGCDCSVHPPARPAPLRMRLLKGEVLYVPQDFAMRVSGRHASSPLLVITFPSPGAPGVRSSGSRIRTPAP</sequence>
<reference evidence="1" key="2">
    <citation type="submission" date="2020-09" db="EMBL/GenBank/DDBJ databases">
        <authorList>
            <person name="Sun Q."/>
            <person name="Ohkuma M."/>
        </authorList>
    </citation>
    <scope>NUCLEOTIDE SEQUENCE</scope>
    <source>
        <strain evidence="1">JCM 4633</strain>
    </source>
</reference>
<gene>
    <name evidence="1" type="ORF">GCM10010507_24750</name>
</gene>
<comment type="caution">
    <text evidence="1">The sequence shown here is derived from an EMBL/GenBank/DDBJ whole genome shotgun (WGS) entry which is preliminary data.</text>
</comment>
<dbReference type="Proteomes" id="UP000646244">
    <property type="component" value="Unassembled WGS sequence"/>
</dbReference>
<accession>A0A918TJ99</accession>
<protein>
    <submittedName>
        <fullName evidence="1">Uncharacterized protein</fullName>
    </submittedName>
</protein>
<dbReference type="RefSeq" id="WP_190109783.1">
    <property type="nucleotide sequence ID" value="NZ_BMVB01000007.1"/>
</dbReference>
<dbReference type="EMBL" id="BMVB01000007">
    <property type="protein sequence ID" value="GHC48264.1"/>
    <property type="molecule type" value="Genomic_DNA"/>
</dbReference>
<name>A0A918TJ99_STRCJ</name>
<proteinExistence type="predicted"/>